<dbReference type="RefSeq" id="WP_209491291.1">
    <property type="nucleotide sequence ID" value="NZ_JAGGLC010000003.1"/>
</dbReference>
<protein>
    <submittedName>
        <fullName evidence="2">Uncharacterized protein</fullName>
    </submittedName>
</protein>
<feature type="region of interest" description="Disordered" evidence="1">
    <location>
        <begin position="1"/>
        <end position="20"/>
    </location>
</feature>
<evidence type="ECO:0000256" key="1">
    <source>
        <dbReference type="SAM" id="MobiDB-lite"/>
    </source>
</evidence>
<comment type="caution">
    <text evidence="2">The sequence shown here is derived from an EMBL/GenBank/DDBJ whole genome shotgun (WGS) entry which is preliminary data.</text>
</comment>
<feature type="compositionally biased region" description="Basic and acidic residues" evidence="1">
    <location>
        <begin position="1"/>
        <end position="11"/>
    </location>
</feature>
<name>A0A8T4GY09_9EURY</name>
<sequence length="76" mass="8791">MSEDPTEHIPDDIEDTDSTTLDDLEDDELLDEYYSCVHHLGVCAAEGQIDNQQQSEEQIIREKIRGRMDDDYTPTF</sequence>
<accession>A0A8T4GY09</accession>
<gene>
    <name evidence="2" type="ORF">J2753_001501</name>
</gene>
<dbReference type="AlphaFoldDB" id="A0A8T4GY09"/>
<evidence type="ECO:0000313" key="2">
    <source>
        <dbReference type="EMBL" id="MBP1987003.1"/>
    </source>
</evidence>
<organism evidence="2 3">
    <name type="scientific">Halolamina salifodinae</name>
    <dbReference type="NCBI Taxonomy" id="1202767"/>
    <lineage>
        <taxon>Archaea</taxon>
        <taxon>Methanobacteriati</taxon>
        <taxon>Methanobacteriota</taxon>
        <taxon>Stenosarchaea group</taxon>
        <taxon>Halobacteria</taxon>
        <taxon>Halobacteriales</taxon>
        <taxon>Haloferacaceae</taxon>
    </lineage>
</organism>
<proteinExistence type="predicted"/>
<reference evidence="2" key="1">
    <citation type="submission" date="2021-03" db="EMBL/GenBank/DDBJ databases">
        <title>Genomic Encyclopedia of Type Strains, Phase IV (KMG-IV): sequencing the most valuable type-strain genomes for metagenomic binning, comparative biology and taxonomic classification.</title>
        <authorList>
            <person name="Goeker M."/>
        </authorList>
    </citation>
    <scope>NUCLEOTIDE SEQUENCE</scope>
    <source>
        <strain evidence="2">DSM 26232</strain>
    </source>
</reference>
<dbReference type="Proteomes" id="UP000823736">
    <property type="component" value="Unassembled WGS sequence"/>
</dbReference>
<evidence type="ECO:0000313" key="3">
    <source>
        <dbReference type="Proteomes" id="UP000823736"/>
    </source>
</evidence>
<dbReference type="OrthoDB" id="351092at2157"/>
<keyword evidence="3" id="KW-1185">Reference proteome</keyword>
<dbReference type="EMBL" id="JAGGLC010000003">
    <property type="protein sequence ID" value="MBP1987003.1"/>
    <property type="molecule type" value="Genomic_DNA"/>
</dbReference>